<keyword evidence="1" id="KW-1133">Transmembrane helix</keyword>
<dbReference type="EMBL" id="PKHA01000009">
    <property type="protein sequence ID" value="PKY98246.1"/>
    <property type="molecule type" value="Genomic_DNA"/>
</dbReference>
<keyword evidence="1" id="KW-0812">Transmembrane</keyword>
<name>A0A2I1KRJ0_9ACTO</name>
<evidence type="ECO:0000313" key="3">
    <source>
        <dbReference type="Proteomes" id="UP000234778"/>
    </source>
</evidence>
<dbReference type="Proteomes" id="UP000234778">
    <property type="component" value="Unassembled WGS sequence"/>
</dbReference>
<feature type="transmembrane region" description="Helical" evidence="1">
    <location>
        <begin position="110"/>
        <end position="136"/>
    </location>
</feature>
<dbReference type="GeneID" id="81708961"/>
<proteinExistence type="predicted"/>
<reference evidence="2 3" key="1">
    <citation type="submission" date="2017-12" db="EMBL/GenBank/DDBJ databases">
        <title>Phylogenetic diversity of female urinary microbiome.</title>
        <authorList>
            <person name="Thomas-White K."/>
            <person name="Wolfe A.J."/>
        </authorList>
    </citation>
    <scope>NUCLEOTIDE SEQUENCE [LARGE SCALE GENOMIC DNA]</scope>
    <source>
        <strain evidence="2 3">UMB0319</strain>
    </source>
</reference>
<organism evidence="2 3">
    <name type="scientific">Actinomyces urogenitalis</name>
    <dbReference type="NCBI Taxonomy" id="103621"/>
    <lineage>
        <taxon>Bacteria</taxon>
        <taxon>Bacillati</taxon>
        <taxon>Actinomycetota</taxon>
        <taxon>Actinomycetes</taxon>
        <taxon>Actinomycetales</taxon>
        <taxon>Actinomycetaceae</taxon>
        <taxon>Actinomyces</taxon>
    </lineage>
</organism>
<feature type="transmembrane region" description="Helical" evidence="1">
    <location>
        <begin position="177"/>
        <end position="198"/>
    </location>
</feature>
<dbReference type="RefSeq" id="WP_006549262.1">
    <property type="nucleotide sequence ID" value="NZ_CP136961.1"/>
</dbReference>
<feature type="transmembrane region" description="Helical" evidence="1">
    <location>
        <begin position="21"/>
        <end position="38"/>
    </location>
</feature>
<feature type="transmembrane region" description="Helical" evidence="1">
    <location>
        <begin position="228"/>
        <end position="249"/>
    </location>
</feature>
<accession>A0A2I1KRJ0</accession>
<dbReference type="Pfam" id="PF12730">
    <property type="entry name" value="ABC2_membrane_4"/>
    <property type="match status" value="1"/>
</dbReference>
<feature type="transmembrane region" description="Helical" evidence="1">
    <location>
        <begin position="58"/>
        <end position="78"/>
    </location>
</feature>
<keyword evidence="1" id="KW-0472">Membrane</keyword>
<evidence type="ECO:0000256" key="1">
    <source>
        <dbReference type="SAM" id="Phobius"/>
    </source>
</evidence>
<sequence length="254" mass="26910">MTVRTITALRLEVAKIRRLRLWPVAAVLGVVAVAFSLPVSTAQRAALVNVAHDPWPRLLLSVSVAAALVSPILTAVLASRLTDVEHTAGGWNLAAAGGLTPGRLCRSKTVVLMIVIVPVAACQVGIPVLVAGRLGAVGSPQPGPWTGYLLSLLALDLAFCALHVLLAAWVDNQIICVGAGFLGSFISLFCLLAPPWLARVLPWGYWAMITPVQQSEADGVMVYASVDWPWVAGFLVLVATVFLAATARLDRIER</sequence>
<protein>
    <submittedName>
        <fullName evidence="2">ABC transporter permease</fullName>
    </submittedName>
</protein>
<evidence type="ECO:0000313" key="2">
    <source>
        <dbReference type="EMBL" id="PKY98246.1"/>
    </source>
</evidence>
<gene>
    <name evidence="2" type="ORF">CYJ26_08445</name>
</gene>
<comment type="caution">
    <text evidence="2">The sequence shown here is derived from an EMBL/GenBank/DDBJ whole genome shotgun (WGS) entry which is preliminary data.</text>
</comment>
<feature type="transmembrane region" description="Helical" evidence="1">
    <location>
        <begin position="148"/>
        <end position="170"/>
    </location>
</feature>
<dbReference type="AlphaFoldDB" id="A0A2I1KRJ0"/>